<keyword evidence="3 6" id="KW-0812">Transmembrane</keyword>
<name>A0A6N8GQ46_9MICC</name>
<feature type="transmembrane region" description="Helical" evidence="6">
    <location>
        <begin position="318"/>
        <end position="337"/>
    </location>
</feature>
<feature type="transmembrane region" description="Helical" evidence="6">
    <location>
        <begin position="160"/>
        <end position="181"/>
    </location>
</feature>
<dbReference type="EMBL" id="WOGU01000034">
    <property type="protein sequence ID" value="MUN65008.1"/>
    <property type="molecule type" value="Genomic_DNA"/>
</dbReference>
<dbReference type="GO" id="GO:0005886">
    <property type="term" value="C:plasma membrane"/>
    <property type="evidence" value="ECO:0007669"/>
    <property type="project" value="UniProtKB-SubCell"/>
</dbReference>
<evidence type="ECO:0000256" key="6">
    <source>
        <dbReference type="SAM" id="Phobius"/>
    </source>
</evidence>
<dbReference type="InterPro" id="IPR050833">
    <property type="entry name" value="Poly_Biosynth_Transport"/>
</dbReference>
<sequence>MILSMSKHFFGIVAGRVVASGAQALTVLLFARWSTPATFGLVIAVETVLATFVAMATLGLPQYVGAVRARMPGSPMILGIMRLNQKISWAAFTIVGVALVILGSHDAVYLMLLPLAVDVGLDLRGYVLERIVVADGHIGLFSSNLVIRRITTLGVFGGSYLLRIDVILGYCVAVTVGQVIYNARLMARSPCDLSPQKPLNFALVFRESKHYWFESLSGMIRQLDIVVVGMALGSGASGYFAVASRAVSPLLLVPSSFATLLLPRVSAGGARTARAALILACGVTVTMAVALAAVSWSLEDILRIFLGEAYVAAGPVTRIYFVGFVGLSFALMLGAILQGLGLHSSVGRLAGACSLLTLSLLWVGGYLYGLESAAWGFVIGVWCQTIGLVYLYVFRFRGNGAHIR</sequence>
<keyword evidence="4 6" id="KW-1133">Transmembrane helix</keyword>
<keyword evidence="2" id="KW-1003">Cell membrane</keyword>
<feature type="transmembrane region" description="Helical" evidence="6">
    <location>
        <begin position="275"/>
        <end position="298"/>
    </location>
</feature>
<keyword evidence="8" id="KW-1185">Reference proteome</keyword>
<feature type="transmembrane region" description="Helical" evidence="6">
    <location>
        <begin position="40"/>
        <end position="66"/>
    </location>
</feature>
<protein>
    <recommendedName>
        <fullName evidence="9">Oligosaccharide flippase family protein</fullName>
    </recommendedName>
</protein>
<reference evidence="7 8" key="1">
    <citation type="submission" date="2019-12" db="EMBL/GenBank/DDBJ databases">
        <authorList>
            <person name="Shi Y."/>
        </authorList>
    </citation>
    <scope>NUCLEOTIDE SEQUENCE [LARGE SCALE GENOMIC DNA]</scope>
    <source>
        <strain evidence="7 8">JCM 17929</strain>
    </source>
</reference>
<comment type="subcellular location">
    <subcellularLocation>
        <location evidence="1">Cell membrane</location>
        <topology evidence="1">Multi-pass membrane protein</topology>
    </subcellularLocation>
</comment>
<feature type="transmembrane region" description="Helical" evidence="6">
    <location>
        <begin position="374"/>
        <end position="394"/>
    </location>
</feature>
<feature type="transmembrane region" description="Helical" evidence="6">
    <location>
        <begin position="246"/>
        <end position="263"/>
    </location>
</feature>
<dbReference type="PANTHER" id="PTHR30250:SF11">
    <property type="entry name" value="O-ANTIGEN TRANSPORTER-RELATED"/>
    <property type="match status" value="1"/>
</dbReference>
<evidence type="ECO:0000256" key="1">
    <source>
        <dbReference type="ARBA" id="ARBA00004651"/>
    </source>
</evidence>
<gene>
    <name evidence="7" type="ORF">GMA12_18020</name>
</gene>
<dbReference type="PANTHER" id="PTHR30250">
    <property type="entry name" value="PST FAMILY PREDICTED COLANIC ACID TRANSPORTER"/>
    <property type="match status" value="1"/>
</dbReference>
<comment type="caution">
    <text evidence="7">The sequence shown here is derived from an EMBL/GenBank/DDBJ whole genome shotgun (WGS) entry which is preliminary data.</text>
</comment>
<evidence type="ECO:0000313" key="7">
    <source>
        <dbReference type="EMBL" id="MUN65008.1"/>
    </source>
</evidence>
<organism evidence="7 8">
    <name type="scientific">Kocuria sediminis</name>
    <dbReference type="NCBI Taxonomy" id="1038857"/>
    <lineage>
        <taxon>Bacteria</taxon>
        <taxon>Bacillati</taxon>
        <taxon>Actinomycetota</taxon>
        <taxon>Actinomycetes</taxon>
        <taxon>Micrococcales</taxon>
        <taxon>Micrococcaceae</taxon>
        <taxon>Kocuria</taxon>
    </lineage>
</organism>
<evidence type="ECO:0000313" key="8">
    <source>
        <dbReference type="Proteomes" id="UP000436989"/>
    </source>
</evidence>
<evidence type="ECO:0000256" key="3">
    <source>
        <dbReference type="ARBA" id="ARBA00022692"/>
    </source>
</evidence>
<accession>A0A6N8GQ46</accession>
<evidence type="ECO:0000256" key="2">
    <source>
        <dbReference type="ARBA" id="ARBA00022475"/>
    </source>
</evidence>
<evidence type="ECO:0008006" key="9">
    <source>
        <dbReference type="Google" id="ProtNLM"/>
    </source>
</evidence>
<proteinExistence type="predicted"/>
<evidence type="ECO:0000256" key="5">
    <source>
        <dbReference type="ARBA" id="ARBA00023136"/>
    </source>
</evidence>
<dbReference type="RefSeq" id="WP_156270865.1">
    <property type="nucleotide sequence ID" value="NZ_WOGU01000034.1"/>
</dbReference>
<feature type="transmembrane region" description="Helical" evidence="6">
    <location>
        <begin position="223"/>
        <end position="240"/>
    </location>
</feature>
<feature type="transmembrane region" description="Helical" evidence="6">
    <location>
        <begin position="87"/>
        <end position="112"/>
    </location>
</feature>
<dbReference type="Proteomes" id="UP000436989">
    <property type="component" value="Unassembled WGS sequence"/>
</dbReference>
<dbReference type="AlphaFoldDB" id="A0A6N8GQ46"/>
<evidence type="ECO:0000256" key="4">
    <source>
        <dbReference type="ARBA" id="ARBA00022989"/>
    </source>
</evidence>
<feature type="transmembrane region" description="Helical" evidence="6">
    <location>
        <begin position="349"/>
        <end position="368"/>
    </location>
</feature>
<keyword evidence="5 6" id="KW-0472">Membrane</keyword>